<evidence type="ECO:0000256" key="5">
    <source>
        <dbReference type="ARBA" id="ARBA00022989"/>
    </source>
</evidence>
<comment type="caution">
    <text evidence="9">The sequence shown here is derived from an EMBL/GenBank/DDBJ whole genome shotgun (WGS) entry which is preliminary data.</text>
</comment>
<feature type="transmembrane region" description="Helical" evidence="8">
    <location>
        <begin position="486"/>
        <end position="503"/>
    </location>
</feature>
<evidence type="ECO:0000256" key="2">
    <source>
        <dbReference type="ARBA" id="ARBA00009904"/>
    </source>
</evidence>
<evidence type="ECO:0000256" key="7">
    <source>
        <dbReference type="ARBA" id="ARBA00023136"/>
    </source>
</evidence>
<proteinExistence type="inferred from homology"/>
<keyword evidence="7 8" id="KW-0472">Membrane</keyword>
<feature type="transmembrane region" description="Helical" evidence="8">
    <location>
        <begin position="447"/>
        <end position="466"/>
    </location>
</feature>
<comment type="similarity">
    <text evidence="2">Belongs to the V-ATPase 116 kDa subunit family.</text>
</comment>
<evidence type="ECO:0000256" key="8">
    <source>
        <dbReference type="SAM" id="Phobius"/>
    </source>
</evidence>
<evidence type="ECO:0000256" key="3">
    <source>
        <dbReference type="ARBA" id="ARBA00022448"/>
    </source>
</evidence>
<evidence type="ECO:0000256" key="1">
    <source>
        <dbReference type="ARBA" id="ARBA00004141"/>
    </source>
</evidence>
<protein>
    <submittedName>
        <fullName evidence="9">V-type ATP synthase subunit I</fullName>
    </submittedName>
</protein>
<dbReference type="Gene3D" id="3.30.70.2170">
    <property type="match status" value="1"/>
</dbReference>
<dbReference type="GO" id="GO:0007035">
    <property type="term" value="P:vacuolar acidification"/>
    <property type="evidence" value="ECO:0007669"/>
    <property type="project" value="TreeGrafter"/>
</dbReference>
<dbReference type="GO" id="GO:0033179">
    <property type="term" value="C:proton-transporting V-type ATPase, V0 domain"/>
    <property type="evidence" value="ECO:0007669"/>
    <property type="project" value="InterPro"/>
</dbReference>
<evidence type="ECO:0000256" key="4">
    <source>
        <dbReference type="ARBA" id="ARBA00022692"/>
    </source>
</evidence>
<name>A0A7C0ZBK7_UNCW3</name>
<organism evidence="9">
    <name type="scientific">candidate division WOR-3 bacterium</name>
    <dbReference type="NCBI Taxonomy" id="2052148"/>
    <lineage>
        <taxon>Bacteria</taxon>
        <taxon>Bacteria division WOR-3</taxon>
    </lineage>
</organism>
<dbReference type="AlphaFoldDB" id="A0A7C0ZBK7"/>
<feature type="transmembrane region" description="Helical" evidence="8">
    <location>
        <begin position="398"/>
        <end position="420"/>
    </location>
</feature>
<feature type="transmembrane region" description="Helical" evidence="8">
    <location>
        <begin position="359"/>
        <end position="386"/>
    </location>
</feature>
<dbReference type="InterPro" id="IPR002490">
    <property type="entry name" value="V-ATPase_116kDa_su"/>
</dbReference>
<feature type="transmembrane region" description="Helical" evidence="8">
    <location>
        <begin position="561"/>
        <end position="582"/>
    </location>
</feature>
<dbReference type="EMBL" id="DQWE01000033">
    <property type="protein sequence ID" value="HDI82311.1"/>
    <property type="molecule type" value="Genomic_DNA"/>
</dbReference>
<dbReference type="Pfam" id="PF01496">
    <property type="entry name" value="V_ATPase_I"/>
    <property type="match status" value="2"/>
</dbReference>
<evidence type="ECO:0000313" key="9">
    <source>
        <dbReference type="EMBL" id="HDI82311.1"/>
    </source>
</evidence>
<keyword evidence="4 8" id="KW-0812">Transmembrane</keyword>
<keyword evidence="5 8" id="KW-1133">Transmembrane helix</keyword>
<sequence length="655" mass="75051">MATVPLTRITIYLHHREKDEFLKGLQEIGVFHISNLRNHPLVEEYPDLVPQEDFTDAELEENLNRIQQAIEILEPYDPNKNPLSGFIDMKVVLSPSEYASYLEGFSMEDAERVVEIHSEIKETISDIEAIKTQREKLIPWRDLKLPLSETGSFERITSTLAIFKGVSVETLESALKDIPVDYEIVFASGTEIGVHMVYLNEDSKEVLAALSDFEYEIPELGEFKDTPLEELNKLEEREERLNGRVEILKEELVKNGSIRTNLLIAYDYYNSELMKKKAPNSFLSTNSVFIIEGYVEKEHEEKIRRFLKGFSGIDFEFTPASRKENPPVKLKNVRWGRPFEVITELYGLPRYFEVDPSSFLAPFFVILFAFCLTDAGYGIILALLGLYFLKKIPGGEKFLWILIASGIFTIFTGAITGGWFGDIDSLIPALHGFRHKFMLFDPFEKPIVFFGIALALGILQIFYGWVIGAIYKIRDKEYLDFLGNEFAWLFFWIYLFFLVFMMMKGHKSIGLLGLPLIIPVVLIILFGWRGSTLTKSILKGLYKLYSDFFGFIGDVLSYSRVMALGMVTAGIAMSVNIVINLIRPIPYLGPVLGVFIFIFGHFFSTAINVLGAFVHTLRLQYVEFFTKFYEGGGEPFVPFKRSERFVIMKQKEKEV</sequence>
<dbReference type="PANTHER" id="PTHR11629:SF63">
    <property type="entry name" value="V-TYPE PROTON ATPASE SUBUNIT A"/>
    <property type="match status" value="1"/>
</dbReference>
<dbReference type="GO" id="GO:0051117">
    <property type="term" value="F:ATPase binding"/>
    <property type="evidence" value="ECO:0007669"/>
    <property type="project" value="TreeGrafter"/>
</dbReference>
<comment type="subcellular location">
    <subcellularLocation>
        <location evidence="1">Membrane</location>
        <topology evidence="1">Multi-pass membrane protein</topology>
    </subcellularLocation>
</comment>
<dbReference type="Proteomes" id="UP000885847">
    <property type="component" value="Unassembled WGS sequence"/>
</dbReference>
<dbReference type="Gene3D" id="3.30.70.2750">
    <property type="match status" value="1"/>
</dbReference>
<reference evidence="9" key="1">
    <citation type="journal article" date="2020" name="mSystems">
        <title>Genome- and Community-Level Interaction Insights into Carbon Utilization and Element Cycling Functions of Hydrothermarchaeota in Hydrothermal Sediment.</title>
        <authorList>
            <person name="Zhou Z."/>
            <person name="Liu Y."/>
            <person name="Xu W."/>
            <person name="Pan J."/>
            <person name="Luo Z.H."/>
            <person name="Li M."/>
        </authorList>
    </citation>
    <scope>NUCLEOTIDE SEQUENCE [LARGE SCALE GENOMIC DNA]</scope>
    <source>
        <strain evidence="9">HyVt-102</strain>
    </source>
</reference>
<dbReference type="PANTHER" id="PTHR11629">
    <property type="entry name" value="VACUOLAR PROTON ATPASES"/>
    <property type="match status" value="1"/>
</dbReference>
<feature type="transmembrane region" description="Helical" evidence="8">
    <location>
        <begin position="594"/>
        <end position="617"/>
    </location>
</feature>
<gene>
    <name evidence="9" type="ORF">ENF18_00785</name>
</gene>
<feature type="transmembrane region" description="Helical" evidence="8">
    <location>
        <begin position="509"/>
        <end position="528"/>
    </location>
</feature>
<keyword evidence="3" id="KW-0813">Transport</keyword>
<dbReference type="Gene3D" id="1.20.1460.20">
    <property type="match status" value="1"/>
</dbReference>
<dbReference type="GO" id="GO:0016471">
    <property type="term" value="C:vacuolar proton-transporting V-type ATPase complex"/>
    <property type="evidence" value="ECO:0007669"/>
    <property type="project" value="TreeGrafter"/>
</dbReference>
<keyword evidence="6" id="KW-0406">Ion transport</keyword>
<evidence type="ECO:0000256" key="6">
    <source>
        <dbReference type="ARBA" id="ARBA00023065"/>
    </source>
</evidence>
<accession>A0A7C0ZBK7</accession>
<dbReference type="GO" id="GO:0046961">
    <property type="term" value="F:proton-transporting ATPase activity, rotational mechanism"/>
    <property type="evidence" value="ECO:0007669"/>
    <property type="project" value="InterPro"/>
</dbReference>